<dbReference type="KEGG" id="agy:ATC03_08890"/>
<keyword evidence="2" id="KW-1185">Reference proteome</keyword>
<dbReference type="RefSeq" id="WP_067875789.1">
    <property type="nucleotide sequence ID" value="NZ_CP013979.1"/>
</dbReference>
<organism evidence="1 2">
    <name type="scientific">Agromyces aureus</name>
    <dbReference type="NCBI Taxonomy" id="453304"/>
    <lineage>
        <taxon>Bacteria</taxon>
        <taxon>Bacillati</taxon>
        <taxon>Actinomycetota</taxon>
        <taxon>Actinomycetes</taxon>
        <taxon>Micrococcales</taxon>
        <taxon>Microbacteriaceae</taxon>
        <taxon>Agromyces</taxon>
    </lineage>
</organism>
<evidence type="ECO:0000313" key="1">
    <source>
        <dbReference type="EMBL" id="ANJ26816.1"/>
    </source>
</evidence>
<dbReference type="STRING" id="453304.ATC03_08890"/>
<evidence type="ECO:0000313" key="2">
    <source>
        <dbReference type="Proteomes" id="UP000078437"/>
    </source>
</evidence>
<dbReference type="Proteomes" id="UP000078437">
    <property type="component" value="Chromosome"/>
</dbReference>
<reference evidence="2" key="2">
    <citation type="submission" date="2016-01" db="EMBL/GenBank/DDBJ databases">
        <title>Complete genome sequence of Agromyces aureus AR33T and comparison with related organisms.</title>
        <authorList>
            <person name="Corretto E."/>
            <person name="Antonielli L."/>
            <person name="Sessitsch A."/>
            <person name="Brader G."/>
        </authorList>
    </citation>
    <scope>NUCLEOTIDE SEQUENCE [LARGE SCALE GENOMIC DNA]</scope>
    <source>
        <strain evidence="2">AR33</strain>
    </source>
</reference>
<sequence>MTAADIDLLLARREAESEMRDKCIIVDPAGSKTWNAATLQYDVTPLTIYTGKCKVRFGKVGVRQGEQAGQIFIDQDATLSLPMTAPGSAGVRKDHVATITESATDDALVGVVLKVGAARRQSNATSRRFPVEETQ</sequence>
<reference evidence="1 2" key="1">
    <citation type="journal article" date="2016" name="Int. J. Syst. Evol. Microbiol.">
        <title>Agromyces aureus sp. nov., isolated from the rhizosphere of Salix caprea L. grown in a heavy-metal-contaminated soil.</title>
        <authorList>
            <person name="Corretto E."/>
            <person name="Antonielli L."/>
            <person name="Sessitsch A."/>
            <person name="Compant S."/>
            <person name="Gorfer M."/>
            <person name="Kuffner M."/>
            <person name="Brader G."/>
        </authorList>
    </citation>
    <scope>NUCLEOTIDE SEQUENCE [LARGE SCALE GENOMIC DNA]</scope>
    <source>
        <strain evidence="1 2">AR33</strain>
    </source>
</reference>
<proteinExistence type="predicted"/>
<dbReference type="InterPro" id="IPR046075">
    <property type="entry name" value="DUF6093"/>
</dbReference>
<dbReference type="AlphaFoldDB" id="A0A191WEX9"/>
<accession>A0A191WEX9</accession>
<protein>
    <submittedName>
        <fullName evidence="1">Uncharacterized protein</fullName>
    </submittedName>
</protein>
<name>A0A191WEX9_9MICO</name>
<gene>
    <name evidence="1" type="ORF">ATC03_08890</name>
</gene>
<dbReference type="EMBL" id="CP013979">
    <property type="protein sequence ID" value="ANJ26816.1"/>
    <property type="molecule type" value="Genomic_DNA"/>
</dbReference>
<dbReference type="Pfam" id="PF19586">
    <property type="entry name" value="DUF6093"/>
    <property type="match status" value="1"/>
</dbReference>